<evidence type="ECO:0000313" key="2">
    <source>
        <dbReference type="Proteomes" id="UP000183832"/>
    </source>
</evidence>
<sequence>MLASYKKVKHQARTYKQKMLIINKVKNDDNNTLTYLVRAATSLIKVDTFYDNALKISLLKRKSSNGNFVLVKTIAGLTLGNIHTVLSLLFEVNWAKTARVEKMEFKYQFPYFGFNRERKRT</sequence>
<keyword evidence="2" id="KW-1185">Reference proteome</keyword>
<name>A0A1J1JAI9_9DIPT</name>
<gene>
    <name evidence="1" type="ORF">CLUMA_CG021051</name>
</gene>
<dbReference type="AlphaFoldDB" id="A0A1J1JAI9"/>
<protein>
    <submittedName>
        <fullName evidence="1">CLUMA_CG021051, isoform A</fullName>
    </submittedName>
</protein>
<evidence type="ECO:0000313" key="1">
    <source>
        <dbReference type="EMBL" id="CRL08041.1"/>
    </source>
</evidence>
<proteinExistence type="predicted"/>
<organism evidence="1 2">
    <name type="scientific">Clunio marinus</name>
    <dbReference type="NCBI Taxonomy" id="568069"/>
    <lineage>
        <taxon>Eukaryota</taxon>
        <taxon>Metazoa</taxon>
        <taxon>Ecdysozoa</taxon>
        <taxon>Arthropoda</taxon>
        <taxon>Hexapoda</taxon>
        <taxon>Insecta</taxon>
        <taxon>Pterygota</taxon>
        <taxon>Neoptera</taxon>
        <taxon>Endopterygota</taxon>
        <taxon>Diptera</taxon>
        <taxon>Nematocera</taxon>
        <taxon>Chironomoidea</taxon>
        <taxon>Chironomidae</taxon>
        <taxon>Clunio</taxon>
    </lineage>
</organism>
<reference evidence="1 2" key="1">
    <citation type="submission" date="2015-04" db="EMBL/GenBank/DDBJ databases">
        <authorList>
            <person name="Syromyatnikov M.Y."/>
            <person name="Popov V.N."/>
        </authorList>
    </citation>
    <scope>NUCLEOTIDE SEQUENCE [LARGE SCALE GENOMIC DNA]</scope>
</reference>
<accession>A0A1J1JAI9</accession>
<dbReference type="Proteomes" id="UP000183832">
    <property type="component" value="Unassembled WGS sequence"/>
</dbReference>
<dbReference type="EMBL" id="CVRI01000074">
    <property type="protein sequence ID" value="CRL08041.1"/>
    <property type="molecule type" value="Genomic_DNA"/>
</dbReference>